<feature type="compositionally biased region" description="Acidic residues" evidence="3">
    <location>
        <begin position="398"/>
        <end position="408"/>
    </location>
</feature>
<comment type="caution">
    <text evidence="5">The sequence shown here is derived from an EMBL/GenBank/DDBJ whole genome shotgun (WGS) entry which is preliminary data.</text>
</comment>
<feature type="compositionally biased region" description="Acidic residues" evidence="3">
    <location>
        <begin position="554"/>
        <end position="563"/>
    </location>
</feature>
<dbReference type="AlphaFoldDB" id="A0A9P6PSJ7"/>
<evidence type="ECO:0000256" key="3">
    <source>
        <dbReference type="SAM" id="MobiDB-lite"/>
    </source>
</evidence>
<dbReference type="Proteomes" id="UP000726737">
    <property type="component" value="Unassembled WGS sequence"/>
</dbReference>
<gene>
    <name evidence="5" type="ORF">BG011_007787</name>
</gene>
<feature type="compositionally biased region" description="Acidic residues" evidence="3">
    <location>
        <begin position="101"/>
        <end position="111"/>
    </location>
</feature>
<proteinExistence type="predicted"/>
<feature type="compositionally biased region" description="Low complexity" evidence="3">
    <location>
        <begin position="55"/>
        <end position="66"/>
    </location>
</feature>
<comment type="subcellular location">
    <subcellularLocation>
        <location evidence="1">Nucleus</location>
    </subcellularLocation>
</comment>
<dbReference type="Pfam" id="PF15612">
    <property type="entry name" value="WHIM1"/>
    <property type="match status" value="1"/>
</dbReference>
<feature type="compositionally biased region" description="Low complexity" evidence="3">
    <location>
        <begin position="76"/>
        <end position="100"/>
    </location>
</feature>
<accession>A0A9P6PSJ7</accession>
<evidence type="ECO:0000256" key="2">
    <source>
        <dbReference type="ARBA" id="ARBA00023242"/>
    </source>
</evidence>
<evidence type="ECO:0000313" key="5">
    <source>
        <dbReference type="EMBL" id="KAG0251211.1"/>
    </source>
</evidence>
<reference evidence="5" key="1">
    <citation type="journal article" date="2020" name="Fungal Divers.">
        <title>Resolving the Mortierellaceae phylogeny through synthesis of multi-gene phylogenetics and phylogenomics.</title>
        <authorList>
            <person name="Vandepol N."/>
            <person name="Liber J."/>
            <person name="Desiro A."/>
            <person name="Na H."/>
            <person name="Kennedy M."/>
            <person name="Barry K."/>
            <person name="Grigoriev I.V."/>
            <person name="Miller A.N."/>
            <person name="O'Donnell K."/>
            <person name="Stajich J.E."/>
            <person name="Bonito G."/>
        </authorList>
    </citation>
    <scope>NUCLEOTIDE SEQUENCE</scope>
    <source>
        <strain evidence="5">KOD948</strain>
    </source>
</reference>
<dbReference type="InterPro" id="IPR018501">
    <property type="entry name" value="DDT_dom"/>
</dbReference>
<dbReference type="GO" id="GO:0005634">
    <property type="term" value="C:nucleus"/>
    <property type="evidence" value="ECO:0007669"/>
    <property type="project" value="UniProtKB-SubCell"/>
</dbReference>
<evidence type="ECO:0000259" key="4">
    <source>
        <dbReference type="PROSITE" id="PS50827"/>
    </source>
</evidence>
<dbReference type="OrthoDB" id="349045at2759"/>
<dbReference type="PROSITE" id="PS50827">
    <property type="entry name" value="DDT"/>
    <property type="match status" value="1"/>
</dbReference>
<feature type="domain" description="DDT" evidence="4">
    <location>
        <begin position="140"/>
        <end position="204"/>
    </location>
</feature>
<feature type="region of interest" description="Disordered" evidence="3">
    <location>
        <begin position="1"/>
        <end position="136"/>
    </location>
</feature>
<keyword evidence="2" id="KW-0539">Nucleus</keyword>
<feature type="compositionally biased region" description="Basic and acidic residues" evidence="3">
    <location>
        <begin position="19"/>
        <end position="53"/>
    </location>
</feature>
<protein>
    <recommendedName>
        <fullName evidence="4">DDT domain-containing protein</fullName>
    </recommendedName>
</protein>
<feature type="compositionally biased region" description="Polar residues" evidence="3">
    <location>
        <begin position="118"/>
        <end position="132"/>
    </location>
</feature>
<organism evidence="5 6">
    <name type="scientific">Mortierella polycephala</name>
    <dbReference type="NCBI Taxonomy" id="41804"/>
    <lineage>
        <taxon>Eukaryota</taxon>
        <taxon>Fungi</taxon>
        <taxon>Fungi incertae sedis</taxon>
        <taxon>Mucoromycota</taxon>
        <taxon>Mortierellomycotina</taxon>
        <taxon>Mortierellomycetes</taxon>
        <taxon>Mortierellales</taxon>
        <taxon>Mortierellaceae</taxon>
        <taxon>Mortierella</taxon>
    </lineage>
</organism>
<sequence>MSSPRPVRTSARQATIKQQQEKEQEALLAAKREHELKQRQEREQREREKEQERIAAQVAAAAAVAASRNGVARRTSTASSSDSSRSLSSAPSDSDSASLDSNEEEDEEEEEKVPINNKPKTGQGKRTATETPKSCADPTFASSWEIALVYGFLAKFRPLLRQICPLRDFTMEELESGLLATSTNECIEEIHANLLSNMLNRKKAVDSQSWQKVLSETLDAKLRTGELEFNENLMKTYNGYYNIPPLDRVQILRALVDWVLQEGPIIRQGIDQENDVYMVEPFGVDQARRVYWYFGGKETKSAKKKNVAWETVAANLEELKALADAFQGSSSKSERALQERLQTEIIEPTEERILQKKLRQERQEKRMLKLAELHQMAATRTTRTRSSNRLNVPKYTFDDEEDEGEEEFVTYTSPSSRRGLDKNESSGFDSKPEEYHGQQYGADHQEQLQWERSGSVDQPSSGRSSVGRDSDTSIRDALQRARVGDDDYEDSAGSKHGKSINEGKAEDDQEDEYKFEDDLDDDETLLSKTLETPLTPASVPVPASAPAPRLEPQVDIEMESAEV</sequence>
<feature type="compositionally biased region" description="Low complexity" evidence="3">
    <location>
        <begin position="379"/>
        <end position="389"/>
    </location>
</feature>
<dbReference type="PANTHER" id="PTHR42107">
    <property type="entry name" value="YALI0D24453P"/>
    <property type="match status" value="1"/>
</dbReference>
<name>A0A9P6PSJ7_9FUNG</name>
<evidence type="ECO:0000256" key="1">
    <source>
        <dbReference type="ARBA" id="ARBA00004123"/>
    </source>
</evidence>
<dbReference type="InterPro" id="IPR028942">
    <property type="entry name" value="WHIM1_dom"/>
</dbReference>
<feature type="compositionally biased region" description="Polar residues" evidence="3">
    <location>
        <begin position="447"/>
        <end position="459"/>
    </location>
</feature>
<feature type="compositionally biased region" description="Basic and acidic residues" evidence="3">
    <location>
        <begin position="418"/>
        <end position="436"/>
    </location>
</feature>
<feature type="compositionally biased region" description="Acidic residues" evidence="3">
    <location>
        <begin position="507"/>
        <end position="524"/>
    </location>
</feature>
<feature type="region of interest" description="Disordered" evidence="3">
    <location>
        <begin position="378"/>
        <end position="563"/>
    </location>
</feature>
<feature type="compositionally biased region" description="Basic and acidic residues" evidence="3">
    <location>
        <begin position="466"/>
        <end position="485"/>
    </location>
</feature>
<keyword evidence="6" id="KW-1185">Reference proteome</keyword>
<dbReference type="EMBL" id="JAAAJA010000611">
    <property type="protein sequence ID" value="KAG0251211.1"/>
    <property type="molecule type" value="Genomic_DNA"/>
</dbReference>
<dbReference type="PANTHER" id="PTHR42107:SF1">
    <property type="entry name" value="WHIM1 DOMAIN-CONTAINING PROTEIN"/>
    <property type="match status" value="1"/>
</dbReference>
<feature type="compositionally biased region" description="Low complexity" evidence="3">
    <location>
        <begin position="526"/>
        <end position="548"/>
    </location>
</feature>
<evidence type="ECO:0000313" key="6">
    <source>
        <dbReference type="Proteomes" id="UP000726737"/>
    </source>
</evidence>